<dbReference type="InterPro" id="IPR052733">
    <property type="entry name" value="Chloroplast_QOR"/>
</dbReference>
<evidence type="ECO:0000313" key="3">
    <source>
        <dbReference type="Proteomes" id="UP001500689"/>
    </source>
</evidence>
<dbReference type="InterPro" id="IPR036291">
    <property type="entry name" value="NAD(P)-bd_dom_sf"/>
</dbReference>
<dbReference type="PANTHER" id="PTHR44013">
    <property type="entry name" value="ZINC-TYPE ALCOHOL DEHYDROGENASE-LIKE PROTEIN C16A3.02C"/>
    <property type="match status" value="1"/>
</dbReference>
<dbReference type="CDD" id="cd08267">
    <property type="entry name" value="MDR1"/>
    <property type="match status" value="1"/>
</dbReference>
<organism evidence="2 3">
    <name type="scientific">Amycolatopsis ultiminotia</name>
    <dbReference type="NCBI Taxonomy" id="543629"/>
    <lineage>
        <taxon>Bacteria</taxon>
        <taxon>Bacillati</taxon>
        <taxon>Actinomycetota</taxon>
        <taxon>Actinomycetes</taxon>
        <taxon>Pseudonocardiales</taxon>
        <taxon>Pseudonocardiaceae</taxon>
        <taxon>Amycolatopsis</taxon>
    </lineage>
</organism>
<dbReference type="InterPro" id="IPR020843">
    <property type="entry name" value="ER"/>
</dbReference>
<proteinExistence type="predicted"/>
<accession>A0ABP6W107</accession>
<name>A0ABP6W107_9PSEU</name>
<reference evidence="3" key="1">
    <citation type="journal article" date="2019" name="Int. J. Syst. Evol. Microbiol.">
        <title>The Global Catalogue of Microorganisms (GCM) 10K type strain sequencing project: providing services to taxonomists for standard genome sequencing and annotation.</title>
        <authorList>
            <consortium name="The Broad Institute Genomics Platform"/>
            <consortium name="The Broad Institute Genome Sequencing Center for Infectious Disease"/>
            <person name="Wu L."/>
            <person name="Ma J."/>
        </authorList>
    </citation>
    <scope>NUCLEOTIDE SEQUENCE [LARGE SCALE GENOMIC DNA]</scope>
    <source>
        <strain evidence="3">JCM 16898</strain>
    </source>
</reference>
<dbReference type="Pfam" id="PF08240">
    <property type="entry name" value="ADH_N"/>
    <property type="match status" value="1"/>
</dbReference>
<gene>
    <name evidence="2" type="ORF">GCM10022222_28320</name>
</gene>
<dbReference type="Gene3D" id="3.90.180.10">
    <property type="entry name" value="Medium-chain alcohol dehydrogenases, catalytic domain"/>
    <property type="match status" value="1"/>
</dbReference>
<dbReference type="InterPro" id="IPR002364">
    <property type="entry name" value="Quin_OxRdtase/zeta-crystal_CS"/>
</dbReference>
<dbReference type="InterPro" id="IPR011032">
    <property type="entry name" value="GroES-like_sf"/>
</dbReference>
<sequence length="320" mass="33817">MATMRAALYDSYGGPDVLYEGTLPIPEVGDDDVLVRVAATTVNGGELLMRSGRLKLITGSKFPLPLGIDFVGTATKIGSKVSNVAVGDPVWGMVEERRGLGANAEYAIATSNHLASAPTNLTPVEAAGLLVGGTTALTGLRDKTNLQSGERLLVRGAAGGVGTMAVQLGKHLGAHVTALAKEEQIEALRDLGADDVLDYRTTKPDQVGKYDVIFDTKGTQLPAFRRQLRPGGRMVAIAFDITRLVSSLGYIGLSSIHGSGRVRFFRGKPTRPLFEQLTRLAETSALRPVVDSTYRLDQISSAHAALEAGGMFGKAVIDLS</sequence>
<feature type="domain" description="Enoyl reductase (ER)" evidence="1">
    <location>
        <begin position="13"/>
        <end position="317"/>
    </location>
</feature>
<dbReference type="EMBL" id="BAAAZN010000005">
    <property type="protein sequence ID" value="GAA3542966.1"/>
    <property type="molecule type" value="Genomic_DNA"/>
</dbReference>
<dbReference type="PANTHER" id="PTHR44013:SF1">
    <property type="entry name" value="ZINC-TYPE ALCOHOL DEHYDROGENASE-LIKE PROTEIN C16A3.02C"/>
    <property type="match status" value="1"/>
</dbReference>
<dbReference type="SUPFAM" id="SSF50129">
    <property type="entry name" value="GroES-like"/>
    <property type="match status" value="1"/>
</dbReference>
<dbReference type="Proteomes" id="UP001500689">
    <property type="component" value="Unassembled WGS sequence"/>
</dbReference>
<comment type="caution">
    <text evidence="2">The sequence shown here is derived from an EMBL/GenBank/DDBJ whole genome shotgun (WGS) entry which is preliminary data.</text>
</comment>
<protein>
    <submittedName>
        <fullName evidence="2">NAD(P)-dependent alcohol dehydrogenase</fullName>
    </submittedName>
</protein>
<evidence type="ECO:0000313" key="2">
    <source>
        <dbReference type="EMBL" id="GAA3542966.1"/>
    </source>
</evidence>
<dbReference type="PROSITE" id="PS01162">
    <property type="entry name" value="QOR_ZETA_CRYSTAL"/>
    <property type="match status" value="1"/>
</dbReference>
<dbReference type="RefSeq" id="WP_344859605.1">
    <property type="nucleotide sequence ID" value="NZ_BAAAZN010000005.1"/>
</dbReference>
<dbReference type="SUPFAM" id="SSF51735">
    <property type="entry name" value="NAD(P)-binding Rossmann-fold domains"/>
    <property type="match status" value="1"/>
</dbReference>
<dbReference type="Pfam" id="PF13602">
    <property type="entry name" value="ADH_zinc_N_2"/>
    <property type="match status" value="1"/>
</dbReference>
<dbReference type="InterPro" id="IPR013154">
    <property type="entry name" value="ADH-like_N"/>
</dbReference>
<dbReference type="SMART" id="SM00829">
    <property type="entry name" value="PKS_ER"/>
    <property type="match status" value="1"/>
</dbReference>
<dbReference type="Gene3D" id="3.40.50.720">
    <property type="entry name" value="NAD(P)-binding Rossmann-like Domain"/>
    <property type="match status" value="1"/>
</dbReference>
<keyword evidence="3" id="KW-1185">Reference proteome</keyword>
<evidence type="ECO:0000259" key="1">
    <source>
        <dbReference type="SMART" id="SM00829"/>
    </source>
</evidence>